<accession>A0A165P831</accession>
<evidence type="ECO:0000256" key="2">
    <source>
        <dbReference type="ARBA" id="ARBA00023002"/>
    </source>
</evidence>
<dbReference type="EMBL" id="KV429072">
    <property type="protein sequence ID" value="KZT67881.1"/>
    <property type="molecule type" value="Genomic_DNA"/>
</dbReference>
<gene>
    <name evidence="4" type="ORF">DAEQUDRAFT_728659</name>
</gene>
<evidence type="ECO:0000313" key="5">
    <source>
        <dbReference type="Proteomes" id="UP000076727"/>
    </source>
</evidence>
<name>A0A165P831_9APHY</name>
<dbReference type="AlphaFoldDB" id="A0A165P831"/>
<dbReference type="InterPro" id="IPR051911">
    <property type="entry name" value="SDR_oxidoreductase"/>
</dbReference>
<dbReference type="PRINTS" id="PR00081">
    <property type="entry name" value="GDHRDH"/>
</dbReference>
<evidence type="ECO:0000313" key="4">
    <source>
        <dbReference type="EMBL" id="KZT67881.1"/>
    </source>
</evidence>
<comment type="similarity">
    <text evidence="1 3">Belongs to the short-chain dehydrogenases/reductases (SDR) family.</text>
</comment>
<keyword evidence="5" id="KW-1185">Reference proteome</keyword>
<protein>
    <submittedName>
        <fullName evidence="4">NAD(P)-binding protein</fullName>
    </submittedName>
</protein>
<dbReference type="InterPro" id="IPR036291">
    <property type="entry name" value="NAD(P)-bd_dom_sf"/>
</dbReference>
<keyword evidence="2" id="KW-0560">Oxidoreductase</keyword>
<evidence type="ECO:0000256" key="3">
    <source>
        <dbReference type="RuleBase" id="RU000363"/>
    </source>
</evidence>
<dbReference type="SUPFAM" id="SSF51735">
    <property type="entry name" value="NAD(P)-binding Rossmann-fold domains"/>
    <property type="match status" value="1"/>
</dbReference>
<dbReference type="GO" id="GO:0016491">
    <property type="term" value="F:oxidoreductase activity"/>
    <property type="evidence" value="ECO:0007669"/>
    <property type="project" value="UniProtKB-KW"/>
</dbReference>
<evidence type="ECO:0000256" key="1">
    <source>
        <dbReference type="ARBA" id="ARBA00006484"/>
    </source>
</evidence>
<dbReference type="PANTHER" id="PTHR43976:SF16">
    <property type="entry name" value="SHORT-CHAIN DEHYDROGENASE_REDUCTASE FAMILY PROTEIN"/>
    <property type="match status" value="1"/>
</dbReference>
<dbReference type="PANTHER" id="PTHR43976">
    <property type="entry name" value="SHORT CHAIN DEHYDROGENASE"/>
    <property type="match status" value="1"/>
</dbReference>
<dbReference type="OrthoDB" id="1274115at2759"/>
<dbReference type="Pfam" id="PF00106">
    <property type="entry name" value="adh_short"/>
    <property type="match status" value="1"/>
</dbReference>
<sequence>MATNADADRRVWMISGTTSGFGKRLVPMVLSRGDYVIATARDTAKVDFHLPETDRARLHVVQIDMTDPPEKILRVVADALAVWGRIDVLINNAAWAPKSLLEEASPSYAHTVFQTNVFGALNLTNAVLPQMRSRRTGTVVFLGSRSVWKADTILTGHYLASKAAIHAFAETYAAELAPFNVRVIIAVPGGFRTENIHTAPLTSANHIHEYDALREEEYAKFKDRWAAAPGCPSKIMELLVDVVNGEGRAAGRKTPLYLLLGKPTYAAAKAFHDRLDEEMDSWKDLGEDLDWDDAPNQ</sequence>
<dbReference type="Proteomes" id="UP000076727">
    <property type="component" value="Unassembled WGS sequence"/>
</dbReference>
<dbReference type="PRINTS" id="PR00080">
    <property type="entry name" value="SDRFAMILY"/>
</dbReference>
<reference evidence="4 5" key="1">
    <citation type="journal article" date="2016" name="Mol. Biol. Evol.">
        <title>Comparative Genomics of Early-Diverging Mushroom-Forming Fungi Provides Insights into the Origins of Lignocellulose Decay Capabilities.</title>
        <authorList>
            <person name="Nagy L.G."/>
            <person name="Riley R."/>
            <person name="Tritt A."/>
            <person name="Adam C."/>
            <person name="Daum C."/>
            <person name="Floudas D."/>
            <person name="Sun H."/>
            <person name="Yadav J.S."/>
            <person name="Pangilinan J."/>
            <person name="Larsson K.H."/>
            <person name="Matsuura K."/>
            <person name="Barry K."/>
            <person name="Labutti K."/>
            <person name="Kuo R."/>
            <person name="Ohm R.A."/>
            <person name="Bhattacharya S.S."/>
            <person name="Shirouzu T."/>
            <person name="Yoshinaga Y."/>
            <person name="Martin F.M."/>
            <person name="Grigoriev I.V."/>
            <person name="Hibbett D.S."/>
        </authorList>
    </citation>
    <scope>NUCLEOTIDE SEQUENCE [LARGE SCALE GENOMIC DNA]</scope>
    <source>
        <strain evidence="4 5">L-15889</strain>
    </source>
</reference>
<dbReference type="Gene3D" id="3.40.50.720">
    <property type="entry name" value="NAD(P)-binding Rossmann-like Domain"/>
    <property type="match status" value="1"/>
</dbReference>
<dbReference type="STRING" id="1314783.A0A165P831"/>
<organism evidence="4 5">
    <name type="scientific">Daedalea quercina L-15889</name>
    <dbReference type="NCBI Taxonomy" id="1314783"/>
    <lineage>
        <taxon>Eukaryota</taxon>
        <taxon>Fungi</taxon>
        <taxon>Dikarya</taxon>
        <taxon>Basidiomycota</taxon>
        <taxon>Agaricomycotina</taxon>
        <taxon>Agaricomycetes</taxon>
        <taxon>Polyporales</taxon>
        <taxon>Fomitopsis</taxon>
    </lineage>
</organism>
<proteinExistence type="inferred from homology"/>
<dbReference type="CDD" id="cd05374">
    <property type="entry name" value="17beta-HSD-like_SDR_c"/>
    <property type="match status" value="1"/>
</dbReference>
<dbReference type="InterPro" id="IPR002347">
    <property type="entry name" value="SDR_fam"/>
</dbReference>